<evidence type="ECO:0000256" key="4">
    <source>
        <dbReference type="ARBA" id="ARBA00022840"/>
    </source>
</evidence>
<proteinExistence type="predicted"/>
<dbReference type="InterPro" id="IPR018149">
    <property type="entry name" value="Lys-tRNA-synth_II_C"/>
</dbReference>
<dbReference type="GO" id="GO:0005524">
    <property type="term" value="F:ATP binding"/>
    <property type="evidence" value="ECO:0007669"/>
    <property type="project" value="UniProtKB-KW"/>
</dbReference>
<protein>
    <recommendedName>
        <fullName evidence="1 7">Lysine--tRNA ligase</fullName>
        <ecNumber evidence="1 7">6.1.1.6</ecNumber>
    </recommendedName>
    <alternativeName>
        <fullName evidence="7">Lysyl-tRNA synthetase</fullName>
    </alternativeName>
</protein>
<dbReference type="PROSITE" id="PS50862">
    <property type="entry name" value="AA_TRNA_LIGASE_II"/>
    <property type="match status" value="1"/>
</dbReference>
<dbReference type="InterPro" id="IPR045864">
    <property type="entry name" value="aa-tRNA-synth_II/BPL/LPL"/>
</dbReference>
<gene>
    <name evidence="9" type="ORF">LANO_0H08042G</name>
</gene>
<evidence type="ECO:0000256" key="3">
    <source>
        <dbReference type="ARBA" id="ARBA00022741"/>
    </source>
</evidence>
<evidence type="ECO:0000313" key="9">
    <source>
        <dbReference type="EMBL" id="SCV05463.1"/>
    </source>
</evidence>
<dbReference type="AlphaFoldDB" id="A0A1G4KLK8"/>
<dbReference type="Pfam" id="PF00152">
    <property type="entry name" value="tRNA-synt_2"/>
    <property type="match status" value="1"/>
</dbReference>
<dbReference type="SUPFAM" id="SSF55681">
    <property type="entry name" value="Class II aaRS and biotin synthetases"/>
    <property type="match status" value="1"/>
</dbReference>
<keyword evidence="2" id="KW-0436">Ligase</keyword>
<evidence type="ECO:0000256" key="1">
    <source>
        <dbReference type="ARBA" id="ARBA00013166"/>
    </source>
</evidence>
<dbReference type="Gene3D" id="3.30.930.10">
    <property type="entry name" value="Bira Bifunctional Protein, Domain 2"/>
    <property type="match status" value="1"/>
</dbReference>
<evidence type="ECO:0000256" key="5">
    <source>
        <dbReference type="ARBA" id="ARBA00023146"/>
    </source>
</evidence>
<keyword evidence="3" id="KW-0547">Nucleotide-binding</keyword>
<dbReference type="PANTHER" id="PTHR42918:SF5">
    <property type="entry name" value="LYSINE--TRNA LIGASE, MITOCHONDRIAL"/>
    <property type="match status" value="1"/>
</dbReference>
<dbReference type="NCBIfam" id="TIGR00499">
    <property type="entry name" value="lysS_bact"/>
    <property type="match status" value="1"/>
</dbReference>
<accession>A0A1G4KLK8</accession>
<keyword evidence="10" id="KW-1185">Reference proteome</keyword>
<dbReference type="EC" id="6.1.1.6" evidence="1 7"/>
<dbReference type="InterPro" id="IPR012340">
    <property type="entry name" value="NA-bd_OB-fold"/>
</dbReference>
<dbReference type="InterPro" id="IPR004365">
    <property type="entry name" value="NA-bd_OB_tRNA"/>
</dbReference>
<dbReference type="InterPro" id="IPR006195">
    <property type="entry name" value="aa-tRNA-synth_II"/>
</dbReference>
<sequence>MLRWSLASKVRGYSSITDAQVLDFTRRNGIISKNTSLFYPSLSQLAAATTSVAEFKHKYAHLQQDDPNSIETLRARINSIRVAGKNMCFLDVTHGKSPMQLILNYSVMKTHAPDVSLPTKDQFFQHIQNLKPGDHIQVCGFPGFSQREHTFSLKCTQLTTILAPAMHALPPKLSDTTKRNQNRVLDYLVNGHDSLIIRHKVISAIREFLNMRAFIEVETPILSPKANGAAAEPFSTYAQATDTSLELRVAPELWLKRLIIGGMDRVYEVGKVFRNEGVDATHNAEFTTLEFYQSYASMEALIELSEKLYIHVLDRVDTPRAKELKEALLENGGKFNRIEFLPTLVKEASLDLSNIDLNSSEHIRKAMASKGINMEVDGKSPQQTMNMLCAAFIEEKYCMGIVPTLIYHHPAAMSPLAKGNPMDNALTAKRFEVFIGGKEYINAYEEENCPESQLQKFELQQGAHDKYGDKESLAIDHSYIEAMKWGMPPIGGFGLGIDRLCMLLTENTRIERVLSFGTIDDIGRQ</sequence>
<comment type="catalytic activity">
    <reaction evidence="6 7">
        <text>tRNA(Lys) + L-lysine + ATP = L-lysyl-tRNA(Lys) + AMP + diphosphate</text>
        <dbReference type="Rhea" id="RHEA:20792"/>
        <dbReference type="Rhea" id="RHEA-COMP:9696"/>
        <dbReference type="Rhea" id="RHEA-COMP:9697"/>
        <dbReference type="ChEBI" id="CHEBI:30616"/>
        <dbReference type="ChEBI" id="CHEBI:32551"/>
        <dbReference type="ChEBI" id="CHEBI:33019"/>
        <dbReference type="ChEBI" id="CHEBI:78442"/>
        <dbReference type="ChEBI" id="CHEBI:78529"/>
        <dbReference type="ChEBI" id="CHEBI:456215"/>
        <dbReference type="EC" id="6.1.1.6"/>
    </reaction>
</comment>
<dbReference type="Pfam" id="PF01336">
    <property type="entry name" value="tRNA_anti-codon"/>
    <property type="match status" value="1"/>
</dbReference>
<evidence type="ECO:0000256" key="2">
    <source>
        <dbReference type="ARBA" id="ARBA00022598"/>
    </source>
</evidence>
<name>A0A1G4KLK8_9SACH</name>
<evidence type="ECO:0000256" key="6">
    <source>
        <dbReference type="ARBA" id="ARBA00048573"/>
    </source>
</evidence>
<evidence type="ECO:0000259" key="8">
    <source>
        <dbReference type="PROSITE" id="PS50862"/>
    </source>
</evidence>
<dbReference type="InterPro" id="IPR004364">
    <property type="entry name" value="Aa-tRNA-synt_II"/>
</dbReference>
<evidence type="ECO:0000313" key="10">
    <source>
        <dbReference type="Proteomes" id="UP000189911"/>
    </source>
</evidence>
<dbReference type="GO" id="GO:0005739">
    <property type="term" value="C:mitochondrion"/>
    <property type="evidence" value="ECO:0007669"/>
    <property type="project" value="TreeGrafter"/>
</dbReference>
<keyword evidence="4" id="KW-0067">ATP-binding</keyword>
<organism evidence="9 10">
    <name type="scientific">Lachancea nothofagi CBS 11611</name>
    <dbReference type="NCBI Taxonomy" id="1266666"/>
    <lineage>
        <taxon>Eukaryota</taxon>
        <taxon>Fungi</taxon>
        <taxon>Dikarya</taxon>
        <taxon>Ascomycota</taxon>
        <taxon>Saccharomycotina</taxon>
        <taxon>Saccharomycetes</taxon>
        <taxon>Saccharomycetales</taxon>
        <taxon>Saccharomycetaceae</taxon>
        <taxon>Lachancea</taxon>
    </lineage>
</organism>
<dbReference type="PRINTS" id="PR00982">
    <property type="entry name" value="TRNASYNTHLYS"/>
</dbReference>
<dbReference type="GO" id="GO:0004824">
    <property type="term" value="F:lysine-tRNA ligase activity"/>
    <property type="evidence" value="ECO:0007669"/>
    <property type="project" value="UniProtKB-EC"/>
</dbReference>
<dbReference type="GO" id="GO:0070154">
    <property type="term" value="P:mitochondrial lysyl-tRNA aminoacylation"/>
    <property type="evidence" value="ECO:0007669"/>
    <property type="project" value="TreeGrafter"/>
</dbReference>
<feature type="domain" description="Aminoacyl-transfer RNA synthetases class-II family profile" evidence="8">
    <location>
        <begin position="197"/>
        <end position="515"/>
    </location>
</feature>
<dbReference type="EMBL" id="LT598447">
    <property type="protein sequence ID" value="SCV05463.1"/>
    <property type="molecule type" value="Genomic_DNA"/>
</dbReference>
<dbReference type="Proteomes" id="UP000189911">
    <property type="component" value="Chromosome H"/>
</dbReference>
<dbReference type="PANTHER" id="PTHR42918">
    <property type="entry name" value="LYSYL-TRNA SYNTHETASE"/>
    <property type="match status" value="1"/>
</dbReference>
<dbReference type="OrthoDB" id="21243at2759"/>
<dbReference type="GO" id="GO:0000049">
    <property type="term" value="F:tRNA binding"/>
    <property type="evidence" value="ECO:0007669"/>
    <property type="project" value="TreeGrafter"/>
</dbReference>
<dbReference type="Gene3D" id="2.40.50.140">
    <property type="entry name" value="Nucleic acid-binding proteins"/>
    <property type="match status" value="1"/>
</dbReference>
<dbReference type="SUPFAM" id="SSF50249">
    <property type="entry name" value="Nucleic acid-binding proteins"/>
    <property type="match status" value="1"/>
</dbReference>
<keyword evidence="5" id="KW-0030">Aminoacyl-tRNA synthetase</keyword>
<evidence type="ECO:0000256" key="7">
    <source>
        <dbReference type="RuleBase" id="RU003748"/>
    </source>
</evidence>
<reference evidence="10" key="1">
    <citation type="submission" date="2016-03" db="EMBL/GenBank/DDBJ databases">
        <authorList>
            <person name="Devillers Hugo."/>
        </authorList>
    </citation>
    <scope>NUCLEOTIDE SEQUENCE [LARGE SCALE GENOMIC DNA]</scope>
</reference>
<dbReference type="InterPro" id="IPR002313">
    <property type="entry name" value="Lys-tRNA-ligase_II"/>
</dbReference>